<gene>
    <name evidence="1" type="ORF">KCG34_02045</name>
</gene>
<dbReference type="InterPro" id="IPR011990">
    <property type="entry name" value="TPR-like_helical_dom_sf"/>
</dbReference>
<organism evidence="1 2">
    <name type="scientific">Phenylobacterium montanum</name>
    <dbReference type="NCBI Taxonomy" id="2823693"/>
    <lineage>
        <taxon>Bacteria</taxon>
        <taxon>Pseudomonadati</taxon>
        <taxon>Pseudomonadota</taxon>
        <taxon>Alphaproteobacteria</taxon>
        <taxon>Caulobacterales</taxon>
        <taxon>Caulobacteraceae</taxon>
        <taxon>Phenylobacterium</taxon>
    </lineage>
</organism>
<keyword evidence="2" id="KW-1185">Reference proteome</keyword>
<dbReference type="Proteomes" id="UP000676409">
    <property type="component" value="Chromosome"/>
</dbReference>
<dbReference type="EMBL" id="CP073078">
    <property type="protein sequence ID" value="QUD88693.1"/>
    <property type="molecule type" value="Genomic_DNA"/>
</dbReference>
<dbReference type="RefSeq" id="WP_211938743.1">
    <property type="nucleotide sequence ID" value="NZ_CP073078.1"/>
</dbReference>
<dbReference type="SUPFAM" id="SSF48452">
    <property type="entry name" value="TPR-like"/>
    <property type="match status" value="1"/>
</dbReference>
<proteinExistence type="predicted"/>
<name>A0A975G054_9CAUL</name>
<accession>A0A975G054</accession>
<dbReference type="KEGG" id="caul:KCG34_02045"/>
<protein>
    <submittedName>
        <fullName evidence="1">Tetratricopeptide repeat protein</fullName>
    </submittedName>
</protein>
<dbReference type="Gene3D" id="1.25.40.10">
    <property type="entry name" value="Tetratricopeptide repeat domain"/>
    <property type="match status" value="1"/>
</dbReference>
<evidence type="ECO:0000313" key="1">
    <source>
        <dbReference type="EMBL" id="QUD88693.1"/>
    </source>
</evidence>
<reference evidence="1" key="1">
    <citation type="submission" date="2021-04" db="EMBL/GenBank/DDBJ databases">
        <title>The complete genome sequence of Caulobacter sp. S6.</title>
        <authorList>
            <person name="Tang Y."/>
            <person name="Ouyang W."/>
            <person name="Liu Q."/>
            <person name="Huang B."/>
            <person name="Guo Z."/>
            <person name="Lei P."/>
        </authorList>
    </citation>
    <scope>NUCLEOTIDE SEQUENCE</scope>
    <source>
        <strain evidence="1">S6</strain>
    </source>
</reference>
<evidence type="ECO:0000313" key="2">
    <source>
        <dbReference type="Proteomes" id="UP000676409"/>
    </source>
</evidence>
<sequence>MAKKRSNSGPAIFAVAAAITLGVGGWFYWSSRASVPAQAQAAPPTLPEGRLTFAGASNIDTRYVVGDLKPGQATYQVTALIVGKTPTSVEQRYAIGVKRELVYCADRSIAQEVIALYDQAGKFSGREDLTGAAGRPIGGSDREAALACGHASPAAWRATTGWRAAVRKFQQPPADIDAEMKTQPQDAVLLAWRCRTIAEGSWRPDGRQVCDKAVGLTPDDASVRLDRGFLALKLGDTKAAARDFDAIVAKSPDCAPALFGRGLLEAMRGSAAASKADRGQALKLDPKTPDWIQETYQIGISPEYLAT</sequence>
<dbReference type="AlphaFoldDB" id="A0A975G054"/>